<dbReference type="Pfam" id="PF00156">
    <property type="entry name" value="Pribosyltran"/>
    <property type="match status" value="1"/>
</dbReference>
<evidence type="ECO:0000256" key="6">
    <source>
        <dbReference type="ARBA" id="ARBA00011893"/>
    </source>
</evidence>
<dbReference type="AlphaFoldDB" id="A0A521AJI9"/>
<comment type="catalytic activity">
    <reaction evidence="1 11">
        <text>AMP + diphosphate = 5-phospho-alpha-D-ribose 1-diphosphate + adenine</text>
        <dbReference type="Rhea" id="RHEA:16609"/>
        <dbReference type="ChEBI" id="CHEBI:16708"/>
        <dbReference type="ChEBI" id="CHEBI:33019"/>
        <dbReference type="ChEBI" id="CHEBI:58017"/>
        <dbReference type="ChEBI" id="CHEBI:456215"/>
        <dbReference type="EC" id="2.4.2.7"/>
    </reaction>
</comment>
<dbReference type="GO" id="GO:0002055">
    <property type="term" value="F:adenine binding"/>
    <property type="evidence" value="ECO:0007669"/>
    <property type="project" value="TreeGrafter"/>
</dbReference>
<evidence type="ECO:0000313" key="14">
    <source>
        <dbReference type="Proteomes" id="UP000317557"/>
    </source>
</evidence>
<dbReference type="GO" id="GO:0003999">
    <property type="term" value="F:adenine phosphoribosyltransferase activity"/>
    <property type="evidence" value="ECO:0007669"/>
    <property type="project" value="UniProtKB-UniRule"/>
</dbReference>
<evidence type="ECO:0000256" key="11">
    <source>
        <dbReference type="HAMAP-Rule" id="MF_00004"/>
    </source>
</evidence>
<proteinExistence type="inferred from homology"/>
<dbReference type="GO" id="GO:0044209">
    <property type="term" value="P:AMP salvage"/>
    <property type="evidence" value="ECO:0007669"/>
    <property type="project" value="UniProtKB-UniRule"/>
</dbReference>
<comment type="similarity">
    <text evidence="5 11">Belongs to the purine/pyrimidine phosphoribosyltransferase family.</text>
</comment>
<dbReference type="Proteomes" id="UP000317557">
    <property type="component" value="Unassembled WGS sequence"/>
</dbReference>
<gene>
    <name evidence="11" type="primary">apt</name>
    <name evidence="13" type="ORF">SAMN06265219_101193</name>
</gene>
<dbReference type="EC" id="2.4.2.7" evidence="6 11"/>
<name>A0A521AJI9_9BACT</name>
<dbReference type="UniPathway" id="UPA00588">
    <property type="reaction ID" value="UER00646"/>
</dbReference>
<accession>A0A521AJI9</accession>
<comment type="subunit">
    <text evidence="11">Homodimer.</text>
</comment>
<evidence type="ECO:0000256" key="10">
    <source>
        <dbReference type="ARBA" id="ARBA00022726"/>
    </source>
</evidence>
<dbReference type="HAMAP" id="MF_00004">
    <property type="entry name" value="Aden_phosphoribosyltr"/>
    <property type="match status" value="1"/>
</dbReference>
<evidence type="ECO:0000256" key="2">
    <source>
        <dbReference type="ARBA" id="ARBA00003968"/>
    </source>
</evidence>
<dbReference type="PANTHER" id="PTHR32315:SF3">
    <property type="entry name" value="ADENINE PHOSPHORIBOSYLTRANSFERASE"/>
    <property type="match status" value="1"/>
</dbReference>
<evidence type="ECO:0000313" key="13">
    <source>
        <dbReference type="EMBL" id="SMO35004.1"/>
    </source>
</evidence>
<comment type="subcellular location">
    <subcellularLocation>
        <location evidence="3 11">Cytoplasm</location>
    </subcellularLocation>
</comment>
<dbReference type="GO" id="GO:0006168">
    <property type="term" value="P:adenine salvage"/>
    <property type="evidence" value="ECO:0007669"/>
    <property type="project" value="InterPro"/>
</dbReference>
<dbReference type="NCBIfam" id="NF002634">
    <property type="entry name" value="PRK02304.1-3"/>
    <property type="match status" value="1"/>
</dbReference>
<reference evidence="13 14" key="1">
    <citation type="submission" date="2017-05" db="EMBL/GenBank/DDBJ databases">
        <authorList>
            <person name="Varghese N."/>
            <person name="Submissions S."/>
        </authorList>
    </citation>
    <scope>NUCLEOTIDE SEQUENCE [LARGE SCALE GENOMIC DNA]</scope>
    <source>
        <strain evidence="13 14">DSM 21985</strain>
    </source>
</reference>
<dbReference type="InterPro" id="IPR029057">
    <property type="entry name" value="PRTase-like"/>
</dbReference>
<keyword evidence="10 11" id="KW-0660">Purine salvage</keyword>
<comment type="pathway">
    <text evidence="4 11">Purine metabolism; AMP biosynthesis via salvage pathway; AMP from adenine: step 1/1.</text>
</comment>
<sequence>MEKVEQSIREFIGETIRTIPDFPKEGIQFKDITTLLQDKRALELTSYMLAQPYRHKNIDYVVGLESRGFLFGTNLAQDLNAGFVPVRKPGKLPAKTLSESYELEYGEDHMEIHEDALFEGAKVIIHDDLIATGGTASAASKLVQRLGGEVIGYSFIIELSFLNGREHLIPNTPVESILIE</sequence>
<dbReference type="GO" id="GO:0016208">
    <property type="term" value="F:AMP binding"/>
    <property type="evidence" value="ECO:0007669"/>
    <property type="project" value="TreeGrafter"/>
</dbReference>
<keyword evidence="14" id="KW-1185">Reference proteome</keyword>
<keyword evidence="7 11" id="KW-0963">Cytoplasm</keyword>
<dbReference type="FunFam" id="3.40.50.2020:FF:000021">
    <property type="entry name" value="Adenine phosphoribosyltransferase"/>
    <property type="match status" value="1"/>
</dbReference>
<evidence type="ECO:0000256" key="5">
    <source>
        <dbReference type="ARBA" id="ARBA00008391"/>
    </source>
</evidence>
<keyword evidence="8 11" id="KW-0328">Glycosyltransferase</keyword>
<dbReference type="InterPro" id="IPR005764">
    <property type="entry name" value="Ade_phspho_trans"/>
</dbReference>
<dbReference type="InterPro" id="IPR050054">
    <property type="entry name" value="UPRTase/APRTase"/>
</dbReference>
<dbReference type="GO" id="GO:0006166">
    <property type="term" value="P:purine ribonucleoside salvage"/>
    <property type="evidence" value="ECO:0007669"/>
    <property type="project" value="UniProtKB-UniRule"/>
</dbReference>
<protein>
    <recommendedName>
        <fullName evidence="6 11">Adenine phosphoribosyltransferase</fullName>
        <shortName evidence="11">APRT</shortName>
        <ecNumber evidence="6 11">2.4.2.7</ecNumber>
    </recommendedName>
</protein>
<evidence type="ECO:0000256" key="3">
    <source>
        <dbReference type="ARBA" id="ARBA00004496"/>
    </source>
</evidence>
<feature type="domain" description="Phosphoribosyltransferase" evidence="12">
    <location>
        <begin position="39"/>
        <end position="152"/>
    </location>
</feature>
<evidence type="ECO:0000259" key="12">
    <source>
        <dbReference type="Pfam" id="PF00156"/>
    </source>
</evidence>
<keyword evidence="9 11" id="KW-0808">Transferase</keyword>
<dbReference type="NCBIfam" id="NF002636">
    <property type="entry name" value="PRK02304.1-5"/>
    <property type="match status" value="1"/>
</dbReference>
<comment type="function">
    <text evidence="2 11">Catalyzes a salvage reaction resulting in the formation of AMP, that is energically less costly than de novo synthesis.</text>
</comment>
<dbReference type="SUPFAM" id="SSF53271">
    <property type="entry name" value="PRTase-like"/>
    <property type="match status" value="1"/>
</dbReference>
<dbReference type="GO" id="GO:0005737">
    <property type="term" value="C:cytoplasm"/>
    <property type="evidence" value="ECO:0007669"/>
    <property type="project" value="UniProtKB-SubCell"/>
</dbReference>
<dbReference type="PANTHER" id="PTHR32315">
    <property type="entry name" value="ADENINE PHOSPHORIBOSYLTRANSFERASE"/>
    <property type="match status" value="1"/>
</dbReference>
<dbReference type="EMBL" id="FXTP01000001">
    <property type="protein sequence ID" value="SMO35004.1"/>
    <property type="molecule type" value="Genomic_DNA"/>
</dbReference>
<dbReference type="OrthoDB" id="9803963at2"/>
<evidence type="ECO:0000256" key="7">
    <source>
        <dbReference type="ARBA" id="ARBA00022490"/>
    </source>
</evidence>
<dbReference type="RefSeq" id="WP_142452716.1">
    <property type="nucleotide sequence ID" value="NZ_FXTP01000001.1"/>
</dbReference>
<evidence type="ECO:0000256" key="9">
    <source>
        <dbReference type="ARBA" id="ARBA00022679"/>
    </source>
</evidence>
<evidence type="ECO:0000256" key="1">
    <source>
        <dbReference type="ARBA" id="ARBA00000868"/>
    </source>
</evidence>
<organism evidence="13 14">
    <name type="scientific">Gracilimonas mengyeensis</name>
    <dbReference type="NCBI Taxonomy" id="1302730"/>
    <lineage>
        <taxon>Bacteria</taxon>
        <taxon>Pseudomonadati</taxon>
        <taxon>Balneolota</taxon>
        <taxon>Balneolia</taxon>
        <taxon>Balneolales</taxon>
        <taxon>Balneolaceae</taxon>
        <taxon>Gracilimonas</taxon>
    </lineage>
</organism>
<evidence type="ECO:0000256" key="8">
    <source>
        <dbReference type="ARBA" id="ARBA00022676"/>
    </source>
</evidence>
<dbReference type="NCBIfam" id="TIGR01090">
    <property type="entry name" value="apt"/>
    <property type="match status" value="1"/>
</dbReference>
<dbReference type="InterPro" id="IPR000836">
    <property type="entry name" value="PRTase_dom"/>
</dbReference>
<dbReference type="CDD" id="cd06223">
    <property type="entry name" value="PRTases_typeI"/>
    <property type="match status" value="1"/>
</dbReference>
<dbReference type="Gene3D" id="3.40.50.2020">
    <property type="match status" value="1"/>
</dbReference>
<evidence type="ECO:0000256" key="4">
    <source>
        <dbReference type="ARBA" id="ARBA00004659"/>
    </source>
</evidence>